<reference evidence="1 2" key="1">
    <citation type="submission" date="2009-02" db="EMBL/GenBank/DDBJ databases">
        <title>Draft genome sequence of Clostridium asparagiforme (DSM 15981).</title>
        <authorList>
            <person name="Sudarsanam P."/>
            <person name="Ley R."/>
            <person name="Guruge J."/>
            <person name="Turnbaugh P.J."/>
            <person name="Mahowald M."/>
            <person name="Liep D."/>
            <person name="Gordon J."/>
        </authorList>
    </citation>
    <scope>NUCLEOTIDE SEQUENCE [LARGE SCALE GENOMIC DNA]</scope>
    <source>
        <strain evidence="1 2">DSM 15981</strain>
    </source>
</reference>
<proteinExistence type="predicted"/>
<accession>C0D2D3</accession>
<protein>
    <submittedName>
        <fullName evidence="1">Uncharacterized protein</fullName>
    </submittedName>
</protein>
<gene>
    <name evidence="1" type="ORF">CLOSTASPAR_03421</name>
</gene>
<dbReference type="Proteomes" id="UP000004756">
    <property type="component" value="Unassembled WGS sequence"/>
</dbReference>
<name>C0D2D3_9FIRM</name>
<sequence>MHRMPEEMRQAAVFKILFYHYYHFELDQPFLPQYEQNNRSLLNELRKLAPSE</sequence>
<dbReference type="AlphaFoldDB" id="C0D2D3"/>
<organism evidence="1 2">
    <name type="scientific">[Clostridium] asparagiforme DSM 15981</name>
    <dbReference type="NCBI Taxonomy" id="518636"/>
    <lineage>
        <taxon>Bacteria</taxon>
        <taxon>Bacillati</taxon>
        <taxon>Bacillota</taxon>
        <taxon>Clostridia</taxon>
        <taxon>Lachnospirales</taxon>
        <taxon>Lachnospiraceae</taxon>
        <taxon>Enterocloster</taxon>
    </lineage>
</organism>
<comment type="caution">
    <text evidence="1">The sequence shown here is derived from an EMBL/GenBank/DDBJ whole genome shotgun (WGS) entry which is preliminary data.</text>
</comment>
<evidence type="ECO:0000313" key="2">
    <source>
        <dbReference type="Proteomes" id="UP000004756"/>
    </source>
</evidence>
<evidence type="ECO:0000313" key="1">
    <source>
        <dbReference type="EMBL" id="EEG54500.1"/>
    </source>
</evidence>
<keyword evidence="2" id="KW-1185">Reference proteome</keyword>
<dbReference type="EMBL" id="ACCJ01000262">
    <property type="protein sequence ID" value="EEG54500.1"/>
    <property type="molecule type" value="Genomic_DNA"/>
</dbReference>
<dbReference type="HOGENOM" id="CLU_3078239_0_0_9"/>